<dbReference type="EMBL" id="CP051685">
    <property type="protein sequence ID" value="QJD98619.1"/>
    <property type="molecule type" value="Genomic_DNA"/>
</dbReference>
<accession>A0A7Z2VT55</accession>
<gene>
    <name evidence="1" type="ORF">HH212_25455</name>
</gene>
<sequence>MMSTTLHNKIYLGRNSLLDSRSMQAALVLSALAGLVWAALAMRAPK</sequence>
<keyword evidence="2" id="KW-1185">Reference proteome</keyword>
<organism evidence="1 2">
    <name type="scientific">Massilia forsythiae</name>
    <dbReference type="NCBI Taxonomy" id="2728020"/>
    <lineage>
        <taxon>Bacteria</taxon>
        <taxon>Pseudomonadati</taxon>
        <taxon>Pseudomonadota</taxon>
        <taxon>Betaproteobacteria</taxon>
        <taxon>Burkholderiales</taxon>
        <taxon>Oxalobacteraceae</taxon>
        <taxon>Telluria group</taxon>
        <taxon>Massilia</taxon>
    </lineage>
</organism>
<dbReference type="Proteomes" id="UP000502415">
    <property type="component" value="Chromosome"/>
</dbReference>
<evidence type="ECO:0000313" key="1">
    <source>
        <dbReference type="EMBL" id="QJD98619.1"/>
    </source>
</evidence>
<dbReference type="AlphaFoldDB" id="A0A7Z2VT55"/>
<reference evidence="1 2" key="1">
    <citation type="submission" date="2020-04" db="EMBL/GenBank/DDBJ databases">
        <title>Genome sequencing of novel species.</title>
        <authorList>
            <person name="Heo J."/>
            <person name="Kim S.-J."/>
            <person name="Kim J.-S."/>
            <person name="Hong S.-B."/>
            <person name="Kwon S.-W."/>
        </authorList>
    </citation>
    <scope>NUCLEOTIDE SEQUENCE [LARGE SCALE GENOMIC DNA]</scope>
    <source>
        <strain evidence="1 2">GN2-R2</strain>
    </source>
</reference>
<dbReference type="RefSeq" id="WP_169433519.1">
    <property type="nucleotide sequence ID" value="NZ_CP051685.1"/>
</dbReference>
<name>A0A7Z2VT55_9BURK</name>
<proteinExistence type="predicted"/>
<evidence type="ECO:0000313" key="2">
    <source>
        <dbReference type="Proteomes" id="UP000502415"/>
    </source>
</evidence>
<protein>
    <submittedName>
        <fullName evidence="1">Uncharacterized protein</fullName>
    </submittedName>
</protein>
<dbReference type="KEGG" id="mfy:HH212_25455"/>